<feature type="compositionally biased region" description="Polar residues" evidence="1">
    <location>
        <begin position="1008"/>
        <end position="1018"/>
    </location>
</feature>
<feature type="domain" description="DUF6830" evidence="4">
    <location>
        <begin position="390"/>
        <end position="547"/>
    </location>
</feature>
<dbReference type="OrthoDB" id="5584477at2759"/>
<dbReference type="Gene3D" id="1.10.510.10">
    <property type="entry name" value="Transferase(Phosphotransferase) domain 1"/>
    <property type="match status" value="1"/>
</dbReference>
<feature type="compositionally biased region" description="Basic residues" evidence="1">
    <location>
        <begin position="1461"/>
        <end position="1470"/>
    </location>
</feature>
<name>A0A0C2ZDD2_9AGAM</name>
<dbReference type="STRING" id="1036808.A0A0C2ZDD2"/>
<organism evidence="5 6">
    <name type="scientific">Scleroderma citrinum Foug A</name>
    <dbReference type="NCBI Taxonomy" id="1036808"/>
    <lineage>
        <taxon>Eukaryota</taxon>
        <taxon>Fungi</taxon>
        <taxon>Dikarya</taxon>
        <taxon>Basidiomycota</taxon>
        <taxon>Agaricomycotina</taxon>
        <taxon>Agaricomycetes</taxon>
        <taxon>Agaricomycetidae</taxon>
        <taxon>Boletales</taxon>
        <taxon>Sclerodermatineae</taxon>
        <taxon>Sclerodermataceae</taxon>
        <taxon>Scleroderma</taxon>
    </lineage>
</organism>
<dbReference type="Proteomes" id="UP000053989">
    <property type="component" value="Unassembled WGS sequence"/>
</dbReference>
<dbReference type="InterPro" id="IPR040976">
    <property type="entry name" value="Pkinase_fungal"/>
</dbReference>
<accession>A0A0C2ZDD2</accession>
<dbReference type="InterPro" id="IPR049233">
    <property type="entry name" value="DUF6830"/>
</dbReference>
<feature type="chain" id="PRO_5002160250" description="Fungal-type protein kinase domain-containing protein" evidence="2">
    <location>
        <begin position="25"/>
        <end position="1470"/>
    </location>
</feature>
<evidence type="ECO:0000313" key="5">
    <source>
        <dbReference type="EMBL" id="KIM50982.1"/>
    </source>
</evidence>
<dbReference type="PANTHER" id="PTHR38248">
    <property type="entry name" value="FUNK1 6"/>
    <property type="match status" value="1"/>
</dbReference>
<evidence type="ECO:0008006" key="7">
    <source>
        <dbReference type="Google" id="ProtNLM"/>
    </source>
</evidence>
<dbReference type="EMBL" id="KN822300">
    <property type="protein sequence ID" value="KIM50982.1"/>
    <property type="molecule type" value="Genomic_DNA"/>
</dbReference>
<feature type="region of interest" description="Disordered" evidence="1">
    <location>
        <begin position="363"/>
        <end position="386"/>
    </location>
</feature>
<evidence type="ECO:0000256" key="2">
    <source>
        <dbReference type="SAM" id="SignalP"/>
    </source>
</evidence>
<feature type="compositionally biased region" description="Acidic residues" evidence="1">
    <location>
        <begin position="372"/>
        <end position="381"/>
    </location>
</feature>
<feature type="region of interest" description="Disordered" evidence="1">
    <location>
        <begin position="1450"/>
        <end position="1470"/>
    </location>
</feature>
<dbReference type="Pfam" id="PF20722">
    <property type="entry name" value="DUF6830"/>
    <property type="match status" value="1"/>
</dbReference>
<evidence type="ECO:0000256" key="1">
    <source>
        <dbReference type="SAM" id="MobiDB-lite"/>
    </source>
</evidence>
<gene>
    <name evidence="5" type="ORF">SCLCIDRAFT_33831</name>
</gene>
<dbReference type="InterPro" id="IPR011009">
    <property type="entry name" value="Kinase-like_dom_sf"/>
</dbReference>
<dbReference type="Pfam" id="PF18759">
    <property type="entry name" value="Plavaka"/>
    <property type="match status" value="1"/>
</dbReference>
<feature type="domain" description="Fungal-type protein kinase" evidence="3">
    <location>
        <begin position="858"/>
        <end position="977"/>
    </location>
</feature>
<keyword evidence="6" id="KW-1185">Reference proteome</keyword>
<evidence type="ECO:0000259" key="3">
    <source>
        <dbReference type="Pfam" id="PF17667"/>
    </source>
</evidence>
<evidence type="ECO:0000313" key="6">
    <source>
        <dbReference type="Proteomes" id="UP000053989"/>
    </source>
</evidence>
<reference evidence="6" key="2">
    <citation type="submission" date="2015-01" db="EMBL/GenBank/DDBJ databases">
        <title>Evolutionary Origins and Diversification of the Mycorrhizal Mutualists.</title>
        <authorList>
            <consortium name="DOE Joint Genome Institute"/>
            <consortium name="Mycorrhizal Genomics Consortium"/>
            <person name="Kohler A."/>
            <person name="Kuo A."/>
            <person name="Nagy L.G."/>
            <person name="Floudas D."/>
            <person name="Copeland A."/>
            <person name="Barry K.W."/>
            <person name="Cichocki N."/>
            <person name="Veneault-Fourrey C."/>
            <person name="LaButti K."/>
            <person name="Lindquist E.A."/>
            <person name="Lipzen A."/>
            <person name="Lundell T."/>
            <person name="Morin E."/>
            <person name="Murat C."/>
            <person name="Riley R."/>
            <person name="Ohm R."/>
            <person name="Sun H."/>
            <person name="Tunlid A."/>
            <person name="Henrissat B."/>
            <person name="Grigoriev I.V."/>
            <person name="Hibbett D.S."/>
            <person name="Martin F."/>
        </authorList>
    </citation>
    <scope>NUCLEOTIDE SEQUENCE [LARGE SCALE GENOMIC DNA]</scope>
    <source>
        <strain evidence="6">Foug A</strain>
    </source>
</reference>
<protein>
    <recommendedName>
        <fullName evidence="7">Fungal-type protein kinase domain-containing protein</fullName>
    </recommendedName>
</protein>
<feature type="region of interest" description="Disordered" evidence="1">
    <location>
        <begin position="785"/>
        <end position="804"/>
    </location>
</feature>
<sequence>MATRLKLSSHSFLLAALLPVPKFAHKKSRIRGVLESRLIHQCLDIILEPLKHAAKLGVMLSDPWGHNRYCFTPITSYIVDTPEAAMLSGVGGKTSPVTMAMYKQFRDAFQHEPRTASTTLAQLAVIASKVDPTDIEAYFREAQKFHLNGVHLPFWRDHALSCPSRFFTPEMLHHGHKMSWDHDVQWCINALGAAEIDFRFSVLQPVTGFRQFKEGISSLKQVTGRTQRDIQCLIIGIIAGSAPREVVIAIRALMDFRYRVQAHRITETDIELIKSALQEFHSYKHSILDNGLRRGSANKPIDNWYVPKLELMQNVAPSISRVGVTIQWSADVTEHAHIICRQLNRLEKCRNFELAAALKDSELQPDPLTGSIDDEPDDDGNDPSARPVTDYFAHSLRLSSSAPDTIPLPRRSFSTGGVAINLAYDPNIRRLSIDDTAKLFGLSDLQAAIADFLAHERTHGVDAVHAIGGPRRAAGNAELPFEHLQVWFKLRLQTRDVHTNCIMPAQTVLASPPEGNWPYGRYDSVVVNTDGTKVWPTSGLQGHSVAQLRLIMQPIGRPHEQWSWADCFLTYVQRFDIVPQATSYREPMTQMHVLKRAIRSGGQRLGDVIPISQIRSYANLIPRFGQHADPRLTTFNSYEHSCEFFLNKRRSKLASSALFCLYYMSQSALSNKYCSVDVIHKMGSYPVPREGRFVSMMNKLTAQELEGAIIFGDKSSPHDKYLGFLLDKILSDSTTTDIPSFAELTVPRRVIKNYHTEIVQTYPPDVDTPLYDTSAQQWNWPLTNHARPSPGPVSDPAMPSPGKKVPSQENLLAAFFNAIALAIKRKTTDQGSQRYWLGSYSTRRMPGNVDGAGAFHRKPDLILVEKSDALTDSISWMSPKVIAECTSQAWKPSLALMKTLHTKAYLVLLDQPWRRFVLALSIVKQDIRVHFYDRSGCSVSPAFNIHSNPRAFVTILAAVMFGSRLCIGFDPTITVKPVRPLRVSRRKVIYDSDRATVPEPIPEELDDSTSQLESLPTPQSWSDPHFVDFIAPQPYPPEDPTPRLVDSTPHISASDTPGPIGEIWVRDVMYKILEVLFSSGRFLGRGTIIYLAEREGKQYIIKDHWVENPQQEATMMVRVEGVRGVPELVDSWMVEICPGVVDVTSRYRSEECQASMKAIRTHVHTVMSPRGHPVTKFRTKRELVQCMRDVLSVLIETVKIGVLHRDVSPFNSLIEDREDGVQGMLIDWEFAVEIMITQLYSAGSTGTIPFLSISLLGQISEALQQKSLKHKRIYKEGRAASIHIGGGHDFRVQHVPADDAESLFYVLIWILVLYDGPLGRERQDFDFESSILGRWSEGAIQNLESARNSKVTFIVDPKPAVLSKYVSPYFSNLVPLAEQWRQIFRHAFNSEQLVNLDSLLEVTDKFLGTMLQEDPPEITNERLTMQAEKNSLRLPPSSVEGVTVAGRKRGVRSMGDLPHSKLSKRLKGVV</sequence>
<reference evidence="5 6" key="1">
    <citation type="submission" date="2014-04" db="EMBL/GenBank/DDBJ databases">
        <authorList>
            <consortium name="DOE Joint Genome Institute"/>
            <person name="Kuo A."/>
            <person name="Kohler A."/>
            <person name="Nagy L.G."/>
            <person name="Floudas D."/>
            <person name="Copeland A."/>
            <person name="Barry K.W."/>
            <person name="Cichocki N."/>
            <person name="Veneault-Fourrey C."/>
            <person name="LaButti K."/>
            <person name="Lindquist E.A."/>
            <person name="Lipzen A."/>
            <person name="Lundell T."/>
            <person name="Morin E."/>
            <person name="Murat C."/>
            <person name="Sun H."/>
            <person name="Tunlid A."/>
            <person name="Henrissat B."/>
            <person name="Grigoriev I.V."/>
            <person name="Hibbett D.S."/>
            <person name="Martin F."/>
            <person name="Nordberg H.P."/>
            <person name="Cantor M.N."/>
            <person name="Hua S.X."/>
        </authorList>
    </citation>
    <scope>NUCLEOTIDE SEQUENCE [LARGE SCALE GENOMIC DNA]</scope>
    <source>
        <strain evidence="5 6">Foug A</strain>
    </source>
</reference>
<dbReference type="PANTHER" id="PTHR38248:SF2">
    <property type="entry name" value="FUNK1 11"/>
    <property type="match status" value="1"/>
</dbReference>
<keyword evidence="2" id="KW-0732">Signal</keyword>
<proteinExistence type="predicted"/>
<dbReference type="InParanoid" id="A0A0C2ZDD2"/>
<dbReference type="InterPro" id="IPR041078">
    <property type="entry name" value="Plavaka"/>
</dbReference>
<dbReference type="SUPFAM" id="SSF56112">
    <property type="entry name" value="Protein kinase-like (PK-like)"/>
    <property type="match status" value="1"/>
</dbReference>
<dbReference type="Pfam" id="PF17667">
    <property type="entry name" value="Pkinase_fungal"/>
    <property type="match status" value="2"/>
</dbReference>
<feature type="region of interest" description="Disordered" evidence="1">
    <location>
        <begin position="998"/>
        <end position="1018"/>
    </location>
</feature>
<feature type="signal peptide" evidence="2">
    <location>
        <begin position="1"/>
        <end position="24"/>
    </location>
</feature>
<dbReference type="HOGENOM" id="CLU_250243_0_0_1"/>
<evidence type="ECO:0000259" key="4">
    <source>
        <dbReference type="Pfam" id="PF20722"/>
    </source>
</evidence>
<feature type="domain" description="Fungal-type protein kinase" evidence="3">
    <location>
        <begin position="1068"/>
        <end position="1310"/>
    </location>
</feature>